<sequence>MKPTWDQTPMLETESPKIDDALKICHSIEDDLADCLAVVEGMNQKYNAPGRYVISMPPFNEDYVVASSGTDSSSLNAADWELEILTQLYGARSAQELDESYVDVRYKFIKMKLELDGTLIHCQRVADTADRQERVVHYMLESSKKRKKILCRH</sequence>
<organism evidence="1 2">
    <name type="scientific">Drosophila kikkawai</name>
    <name type="common">Fruit fly</name>
    <dbReference type="NCBI Taxonomy" id="30033"/>
    <lineage>
        <taxon>Eukaryota</taxon>
        <taxon>Metazoa</taxon>
        <taxon>Ecdysozoa</taxon>
        <taxon>Arthropoda</taxon>
        <taxon>Hexapoda</taxon>
        <taxon>Insecta</taxon>
        <taxon>Pterygota</taxon>
        <taxon>Neoptera</taxon>
        <taxon>Endopterygota</taxon>
        <taxon>Diptera</taxon>
        <taxon>Brachycera</taxon>
        <taxon>Muscomorpha</taxon>
        <taxon>Ephydroidea</taxon>
        <taxon>Drosophilidae</taxon>
        <taxon>Drosophila</taxon>
        <taxon>Sophophora</taxon>
    </lineage>
</organism>
<evidence type="ECO:0000313" key="2">
    <source>
        <dbReference type="RefSeq" id="XP_017019507.1"/>
    </source>
</evidence>
<gene>
    <name evidence="2" type="primary">LOC108072749</name>
</gene>
<keyword evidence="1" id="KW-1185">Reference proteome</keyword>
<dbReference type="RefSeq" id="XP_017019507.1">
    <property type="nucleotide sequence ID" value="XM_017164018.3"/>
</dbReference>
<dbReference type="AlphaFoldDB" id="A0A6P4HTW1"/>
<dbReference type="GeneID" id="108072749"/>
<dbReference type="OrthoDB" id="7827302at2759"/>
<evidence type="ECO:0000313" key="1">
    <source>
        <dbReference type="Proteomes" id="UP001652661"/>
    </source>
</evidence>
<reference evidence="2" key="1">
    <citation type="submission" date="2025-08" db="UniProtKB">
        <authorList>
            <consortium name="RefSeq"/>
        </authorList>
    </citation>
    <scope>IDENTIFICATION</scope>
    <source>
        <strain evidence="2">14028-0561.14</strain>
        <tissue evidence="2">Whole fly</tissue>
    </source>
</reference>
<protein>
    <submittedName>
        <fullName evidence="2">Uncharacterized protein</fullName>
    </submittedName>
</protein>
<name>A0A6P4HTW1_DROKI</name>
<accession>A0A6P4HTW1</accession>
<dbReference type="Proteomes" id="UP001652661">
    <property type="component" value="Chromosome 3L"/>
</dbReference>
<proteinExistence type="predicted"/>
<dbReference type="OMA" id="DVRYKFI"/>